<dbReference type="AlphaFoldDB" id="A0A0F9E269"/>
<accession>A0A0F9E269</accession>
<comment type="caution">
    <text evidence="1">The sequence shown here is derived from an EMBL/GenBank/DDBJ whole genome shotgun (WGS) entry which is preliminary data.</text>
</comment>
<proteinExistence type="predicted"/>
<protein>
    <submittedName>
        <fullName evidence="1">Uncharacterized protein</fullName>
    </submittedName>
</protein>
<name>A0A0F9E269_9ZZZZ</name>
<dbReference type="EMBL" id="LAZR01038968">
    <property type="protein sequence ID" value="KKL18183.1"/>
    <property type="molecule type" value="Genomic_DNA"/>
</dbReference>
<sequence length="171" mass="19054">MPGKAATAERVRDLKSQIANLSAEEVGDILFLEISPGREPVTVYSKEDGSPVLVPAYRINEVMSLTDSEGNHRFVAEAKDAPKYRPGTVKCFLHKDSPERPILETIGLQSATCPKGTLANDQSKRMHALHRHKNEWVAYQGYVEDQKEAKREKRLDEQLDATLALARGGQK</sequence>
<gene>
    <name evidence="1" type="ORF">LCGC14_2478090</name>
</gene>
<evidence type="ECO:0000313" key="1">
    <source>
        <dbReference type="EMBL" id="KKL18183.1"/>
    </source>
</evidence>
<feature type="non-terminal residue" evidence="1">
    <location>
        <position position="171"/>
    </location>
</feature>
<organism evidence="1">
    <name type="scientific">marine sediment metagenome</name>
    <dbReference type="NCBI Taxonomy" id="412755"/>
    <lineage>
        <taxon>unclassified sequences</taxon>
        <taxon>metagenomes</taxon>
        <taxon>ecological metagenomes</taxon>
    </lineage>
</organism>
<reference evidence="1" key="1">
    <citation type="journal article" date="2015" name="Nature">
        <title>Complex archaea that bridge the gap between prokaryotes and eukaryotes.</title>
        <authorList>
            <person name="Spang A."/>
            <person name="Saw J.H."/>
            <person name="Jorgensen S.L."/>
            <person name="Zaremba-Niedzwiedzka K."/>
            <person name="Martijn J."/>
            <person name="Lind A.E."/>
            <person name="van Eijk R."/>
            <person name="Schleper C."/>
            <person name="Guy L."/>
            <person name="Ettema T.J."/>
        </authorList>
    </citation>
    <scope>NUCLEOTIDE SEQUENCE</scope>
</reference>